<evidence type="ECO:0000313" key="3">
    <source>
        <dbReference type="Proteomes" id="UP000760494"/>
    </source>
</evidence>
<accession>A0A9Q9S1H5</accession>
<comment type="caution">
    <text evidence="2">The sequence shown here is derived from an EMBL/GenBank/DDBJ whole genome shotgun (WGS) entry which is preliminary data.</text>
</comment>
<gene>
    <name evidence="2" type="ORF">C2S_2728</name>
</gene>
<feature type="region of interest" description="Disordered" evidence="1">
    <location>
        <begin position="1"/>
        <end position="78"/>
    </location>
</feature>
<proteinExistence type="predicted"/>
<sequence>MCTDGRNTGKVTPSGLLRSWHEHTDSSVATTNISSGHRCTRLVHAGNPPRRGPRMDADPRNRSSSKSREMPSGSQRVDLNASQYFNVHSGGILRQSISQRNSSILAKGISPPLSDSSNCPLFLQRYSGNLPGILSNQPANQILSHSLAGSQYPYLPLFITIPEDLVTSVQAKHAQRQMAYLP</sequence>
<reference evidence="2" key="1">
    <citation type="submission" date="2019-05" db="EMBL/GenBank/DDBJ databases">
        <authorList>
            <person name="Piombo E."/>
        </authorList>
    </citation>
    <scope>NUCLEOTIDE SEQUENCE</scope>
    <source>
        <strain evidence="2">C2S</strain>
    </source>
</reference>
<protein>
    <submittedName>
        <fullName evidence="2">Uncharacterized protein</fullName>
    </submittedName>
</protein>
<organism evidence="2 3">
    <name type="scientific">Fusarium fujikuroi</name>
    <name type="common">Bakanae and foot rot disease fungus</name>
    <name type="synonym">Gibberella fujikuroi</name>
    <dbReference type="NCBI Taxonomy" id="5127"/>
    <lineage>
        <taxon>Eukaryota</taxon>
        <taxon>Fungi</taxon>
        <taxon>Dikarya</taxon>
        <taxon>Ascomycota</taxon>
        <taxon>Pezizomycotina</taxon>
        <taxon>Sordariomycetes</taxon>
        <taxon>Hypocreomycetidae</taxon>
        <taxon>Hypocreales</taxon>
        <taxon>Nectriaceae</taxon>
        <taxon>Fusarium</taxon>
        <taxon>Fusarium fujikuroi species complex</taxon>
    </lineage>
</organism>
<feature type="compositionally biased region" description="Polar residues" evidence="1">
    <location>
        <begin position="1"/>
        <end position="11"/>
    </location>
</feature>
<feature type="compositionally biased region" description="Polar residues" evidence="1">
    <location>
        <begin position="26"/>
        <end position="37"/>
    </location>
</feature>
<feature type="compositionally biased region" description="Basic and acidic residues" evidence="1">
    <location>
        <begin position="53"/>
        <end position="69"/>
    </location>
</feature>
<dbReference type="Proteomes" id="UP000760494">
    <property type="component" value="Unassembled WGS sequence"/>
</dbReference>
<name>A0A9Q9S1H5_FUSFU</name>
<evidence type="ECO:0000256" key="1">
    <source>
        <dbReference type="SAM" id="MobiDB-lite"/>
    </source>
</evidence>
<dbReference type="AlphaFoldDB" id="A0A9Q9S1H5"/>
<dbReference type="EMBL" id="CABFJX010000407">
    <property type="protein sequence ID" value="VTT81400.1"/>
    <property type="molecule type" value="Genomic_DNA"/>
</dbReference>
<evidence type="ECO:0000313" key="2">
    <source>
        <dbReference type="EMBL" id="VTT81400.1"/>
    </source>
</evidence>